<feature type="domain" description="DNA methylase N-4/N-6" evidence="4">
    <location>
        <begin position="22"/>
        <end position="315"/>
    </location>
</feature>
<comment type="similarity">
    <text evidence="1">Belongs to the N(4)/N(6)-methyltransferase family.</text>
</comment>
<dbReference type="PANTHER" id="PTHR13370:SF3">
    <property type="entry name" value="TRNA (GUANINE(10)-N2)-METHYLTRANSFERASE HOMOLOG"/>
    <property type="match status" value="1"/>
</dbReference>
<dbReference type="InterPro" id="IPR002052">
    <property type="entry name" value="DNA_methylase_N6_adenine_CS"/>
</dbReference>
<dbReference type="PROSITE" id="PS00092">
    <property type="entry name" value="N6_MTASE"/>
    <property type="match status" value="1"/>
</dbReference>
<evidence type="ECO:0000259" key="4">
    <source>
        <dbReference type="Pfam" id="PF01555"/>
    </source>
</evidence>
<dbReference type="GO" id="GO:0008170">
    <property type="term" value="F:N-methyltransferase activity"/>
    <property type="evidence" value="ECO:0007669"/>
    <property type="project" value="InterPro"/>
</dbReference>
<dbReference type="InterPro" id="IPR002941">
    <property type="entry name" value="DNA_methylase_N4/N6"/>
</dbReference>
<dbReference type="InterPro" id="IPR001091">
    <property type="entry name" value="RM_Methyltransferase"/>
</dbReference>
<dbReference type="GO" id="GO:0005737">
    <property type="term" value="C:cytoplasm"/>
    <property type="evidence" value="ECO:0007669"/>
    <property type="project" value="TreeGrafter"/>
</dbReference>
<keyword evidence="3 5" id="KW-0808">Transferase</keyword>
<dbReference type="GO" id="GO:0032259">
    <property type="term" value="P:methylation"/>
    <property type="evidence" value="ECO:0007669"/>
    <property type="project" value="UniProtKB-KW"/>
</dbReference>
<evidence type="ECO:0000313" key="5">
    <source>
        <dbReference type="EMBL" id="KAA6352252.1"/>
    </source>
</evidence>
<dbReference type="SUPFAM" id="SSF53335">
    <property type="entry name" value="S-adenosyl-L-methionine-dependent methyltransferases"/>
    <property type="match status" value="1"/>
</dbReference>
<dbReference type="GO" id="GO:0003677">
    <property type="term" value="F:DNA binding"/>
    <property type="evidence" value="ECO:0007669"/>
    <property type="project" value="InterPro"/>
</dbReference>
<evidence type="ECO:0000256" key="3">
    <source>
        <dbReference type="ARBA" id="ARBA00022679"/>
    </source>
</evidence>
<dbReference type="Pfam" id="PF01555">
    <property type="entry name" value="N6_N4_Mtase"/>
    <property type="match status" value="1"/>
</dbReference>
<reference evidence="5" key="1">
    <citation type="submission" date="2019-03" db="EMBL/GenBank/DDBJ databases">
        <title>Single cell metagenomics reveals metabolic interactions within the superorganism composed of flagellate Streblomastix strix and complex community of Bacteroidetes bacteria on its surface.</title>
        <authorList>
            <person name="Treitli S.C."/>
            <person name="Kolisko M."/>
            <person name="Husnik F."/>
            <person name="Keeling P."/>
            <person name="Hampl V."/>
        </authorList>
    </citation>
    <scope>NUCLEOTIDE SEQUENCE</scope>
    <source>
        <strain evidence="5">STM</strain>
    </source>
</reference>
<dbReference type="PRINTS" id="PR00508">
    <property type="entry name" value="S21N4MTFRASE"/>
</dbReference>
<dbReference type="Gene3D" id="3.40.50.150">
    <property type="entry name" value="Vaccinia Virus protein VP39"/>
    <property type="match status" value="1"/>
</dbReference>
<comment type="caution">
    <text evidence="5">The sequence shown here is derived from an EMBL/GenBank/DDBJ whole genome shotgun (WGS) entry which is preliminary data.</text>
</comment>
<accession>A0A5J4T2W4</accession>
<keyword evidence="2 5" id="KW-0489">Methyltransferase</keyword>
<dbReference type="GO" id="GO:0009007">
    <property type="term" value="F:site-specific DNA-methyltransferase (adenine-specific) activity"/>
    <property type="evidence" value="ECO:0007669"/>
    <property type="project" value="UniProtKB-EC"/>
</dbReference>
<proteinExistence type="inferred from homology"/>
<evidence type="ECO:0000256" key="2">
    <source>
        <dbReference type="ARBA" id="ARBA00022603"/>
    </source>
</evidence>
<name>A0A5J4T2W4_9ZZZZ</name>
<protein>
    <submittedName>
        <fullName evidence="5">DNA adenine methyltransferase YhdJ</fullName>
        <ecNumber evidence="5">2.1.1.72</ecNumber>
    </submittedName>
</protein>
<dbReference type="EMBL" id="SNRY01000004">
    <property type="protein sequence ID" value="KAA6352252.1"/>
    <property type="molecule type" value="Genomic_DNA"/>
</dbReference>
<dbReference type="AlphaFoldDB" id="A0A5J4T2W4"/>
<dbReference type="InterPro" id="IPR029063">
    <property type="entry name" value="SAM-dependent_MTases_sf"/>
</dbReference>
<evidence type="ECO:0000256" key="1">
    <source>
        <dbReference type="ARBA" id="ARBA00006594"/>
    </source>
</evidence>
<sequence>MTNQLILGDNLEVLKSFASESVDLIYLDPPFFSNRNYEVIWGDTGEVRSFQDRWAGGIDHYIAWLKERVEQMHRILKPTGSIFLHCDWHADAYVRVDILDKIFGISNLINIFVWKRSTNRSSISKAARKNHDTIFYYSKTKEYTYNQLFIELSQTSKNLYHNEDERGSYQTVPLLASGKRNGETGQVWKNVDPNKQGKEGMHWITTPEKLNKYEEQGLVYFPKDGNTPRLKYYSDQSPGAPLSEVWDDIRLVQGKEAIGYPTQKPEALLERIIKMTSNEGDIILDPFVGGGTTVAVADKLNRRWIGIDQSVQAVKVTDLRLKKQQNLYSQPYELRLRKYDYDMLRSQDAFEFESWIIEQFGGTSNIKQRSDLGLDGKMPDNTPIQVKRSDNIGRNVIDNFFAAAQRSDKKLFEKNKTDGKPVGYIIAFSFSRGAIEEVARLKNKENIIIELKKVGDIVPYGKGPKVTLTAEEIEPYKYVLEASAESEEGIEFYSWDFNHNVKEGFKADVILDKEGKQTRKFNPGTRHIAVEAVDKHGLEATDTITINTNS</sequence>
<dbReference type="EC" id="2.1.1.72" evidence="5"/>
<dbReference type="PANTHER" id="PTHR13370">
    <property type="entry name" value="RNA METHYLASE-RELATED"/>
    <property type="match status" value="1"/>
</dbReference>
<gene>
    <name evidence="5" type="ORF">EZS27_000434</name>
</gene>
<organism evidence="5">
    <name type="scientific">termite gut metagenome</name>
    <dbReference type="NCBI Taxonomy" id="433724"/>
    <lineage>
        <taxon>unclassified sequences</taxon>
        <taxon>metagenomes</taxon>
        <taxon>organismal metagenomes</taxon>
    </lineage>
</organism>